<reference evidence="2 3" key="1">
    <citation type="journal article" date="2000" name="Virology">
        <title>Complete genomic sequence of the Amsacta moorei entomopoxvirus: analysis and comparison with other poxviruses.</title>
        <authorList>
            <person name="Bawden A.L."/>
            <person name="Glassberg K.J."/>
            <person name="Diggans J."/>
            <person name="Shaw R."/>
            <person name="Farmerie W."/>
            <person name="Moyer R.W."/>
        </authorList>
    </citation>
    <scope>NUCLEOTIDE SEQUENCE [LARGE SCALE GENOMIC DNA]</scope>
</reference>
<sequence>MVSFNTFFNKPSNIIFLIIVLPNIDSKISYIVFIEIFNSDNEGLLISSIIIIFLSINISIIPSIFINEHKSGINFLLINIFIKSIFVFVFICYLLFQIYNIFTMKI</sequence>
<evidence type="ECO:0000313" key="3">
    <source>
        <dbReference type="Proteomes" id="UP000000872"/>
    </source>
</evidence>
<keyword evidence="1" id="KW-1133">Transmembrane helix</keyword>
<feature type="transmembrane region" description="Helical" evidence="1">
    <location>
        <begin position="44"/>
        <end position="66"/>
    </location>
</feature>
<name>Q9EMX5_AMEPV</name>
<gene>
    <name evidence="2" type="primary">AMV074</name>
</gene>
<evidence type="ECO:0000256" key="1">
    <source>
        <dbReference type="SAM" id="Phobius"/>
    </source>
</evidence>
<protein>
    <submittedName>
        <fullName evidence="2">AMV074</fullName>
    </submittedName>
</protein>
<feature type="transmembrane region" description="Helical" evidence="1">
    <location>
        <begin position="72"/>
        <end position="96"/>
    </location>
</feature>
<dbReference type="KEGG" id="vg:1494664"/>
<dbReference type="GeneID" id="1494664"/>
<evidence type="ECO:0000313" key="2">
    <source>
        <dbReference type="EMBL" id="AAG02780.1"/>
    </source>
</evidence>
<dbReference type="EMBL" id="AF250284">
    <property type="protein sequence ID" value="AAG02780.1"/>
    <property type="molecule type" value="Genomic_DNA"/>
</dbReference>
<dbReference type="Proteomes" id="UP000000872">
    <property type="component" value="Segment"/>
</dbReference>
<dbReference type="RefSeq" id="NP_064856.1">
    <property type="nucleotide sequence ID" value="NC_002520.1"/>
</dbReference>
<feature type="transmembrane region" description="Helical" evidence="1">
    <location>
        <begin position="14"/>
        <end position="37"/>
    </location>
</feature>
<accession>Q9EMX5</accession>
<keyword evidence="1" id="KW-0812">Transmembrane</keyword>
<proteinExistence type="predicted"/>
<organismHost>
    <name type="scientific">Amsacta</name>
    <dbReference type="NCBI Taxonomy" id="340055"/>
</organismHost>
<organism evidence="2 3">
    <name type="scientific">Amsacta moorei entomopoxvirus</name>
    <name type="common">AmEPV</name>
    <dbReference type="NCBI Taxonomy" id="28321"/>
    <lineage>
        <taxon>Viruses</taxon>
        <taxon>Varidnaviria</taxon>
        <taxon>Bamfordvirae</taxon>
        <taxon>Nucleocytoviricota</taxon>
        <taxon>Pokkesviricetes</taxon>
        <taxon>Chitovirales</taxon>
        <taxon>Poxviridae</taxon>
        <taxon>Entomopoxvirinae</taxon>
        <taxon>Betaentomopoxvirus</taxon>
    </lineage>
</organism>
<keyword evidence="3" id="KW-1185">Reference proteome</keyword>
<keyword evidence="1" id="KW-0472">Membrane</keyword>